<dbReference type="Proteomes" id="UP000017246">
    <property type="component" value="Unassembled WGS sequence"/>
</dbReference>
<dbReference type="eggNOG" id="KOG3430">
    <property type="taxonomic scope" value="Eukaryota"/>
</dbReference>
<evidence type="ECO:0000256" key="9">
    <source>
        <dbReference type="ARBA" id="ARBA00023242"/>
    </source>
</evidence>
<protein>
    <recommendedName>
        <fullName evidence="10">Dynein light chain</fullName>
    </recommendedName>
</protein>
<dbReference type="PANTHER" id="PTHR11886">
    <property type="entry name" value="DYNEIN LIGHT CHAIN"/>
    <property type="match status" value="1"/>
</dbReference>
<evidence type="ECO:0000256" key="10">
    <source>
        <dbReference type="RuleBase" id="RU365010"/>
    </source>
</evidence>
<evidence type="ECO:0000256" key="7">
    <source>
        <dbReference type="ARBA" id="ARBA00022927"/>
    </source>
</evidence>
<reference evidence="11" key="1">
    <citation type="journal article" date="2013" name="Nature">
        <title>The genomes of four tapeworm species reveal adaptations to parasitism.</title>
        <authorList>
            <person name="Tsai I.J."/>
            <person name="Zarowiecki M."/>
            <person name="Holroyd N."/>
            <person name="Garciarrubio A."/>
            <person name="Sanchez-Flores A."/>
            <person name="Brooks K.L."/>
            <person name="Tracey A."/>
            <person name="Bobes R.J."/>
            <person name="Fragoso G."/>
            <person name="Sciutto E."/>
            <person name="Aslett M."/>
            <person name="Beasley H."/>
            <person name="Bennett H.M."/>
            <person name="Cai J."/>
            <person name="Camicia F."/>
            <person name="Clark R."/>
            <person name="Cucher M."/>
            <person name="De Silva N."/>
            <person name="Day T.A."/>
            <person name="Deplazes P."/>
            <person name="Estrada K."/>
            <person name="Fernandez C."/>
            <person name="Holland P.W."/>
            <person name="Hou J."/>
            <person name="Hu S."/>
            <person name="Huckvale T."/>
            <person name="Hung S.S."/>
            <person name="Kamenetzky L."/>
            <person name="Keane J.A."/>
            <person name="Kiss F."/>
            <person name="Koziol U."/>
            <person name="Lambert O."/>
            <person name="Liu K."/>
            <person name="Luo X."/>
            <person name="Luo Y."/>
            <person name="Macchiaroli N."/>
            <person name="Nichol S."/>
            <person name="Paps J."/>
            <person name="Parkinson J."/>
            <person name="Pouchkina-Stantcheva N."/>
            <person name="Riddiford N."/>
            <person name="Rosenzvit M."/>
            <person name="Salinas G."/>
            <person name="Wasmuth J.D."/>
            <person name="Zamanian M."/>
            <person name="Zheng Y."/>
            <person name="Cai X."/>
            <person name="Soberon X."/>
            <person name="Olson P.D."/>
            <person name="Laclette J.P."/>
            <person name="Brehm K."/>
            <person name="Berriman M."/>
            <person name="Garciarrubio A."/>
            <person name="Bobes R.J."/>
            <person name="Fragoso G."/>
            <person name="Sanchez-Flores A."/>
            <person name="Estrada K."/>
            <person name="Cevallos M.A."/>
            <person name="Morett E."/>
            <person name="Gonzalez V."/>
            <person name="Portillo T."/>
            <person name="Ochoa-Leyva A."/>
            <person name="Jose M.V."/>
            <person name="Sciutto E."/>
            <person name="Landa A."/>
            <person name="Jimenez L."/>
            <person name="Valdes V."/>
            <person name="Carrero J.C."/>
            <person name="Larralde C."/>
            <person name="Morales-Montor J."/>
            <person name="Limon-Lason J."/>
            <person name="Soberon X."/>
            <person name="Laclette J.P."/>
        </authorList>
    </citation>
    <scope>NUCLEOTIDE SEQUENCE [LARGE SCALE GENOMIC DNA]</scope>
</reference>
<dbReference type="GO" id="GO:0045505">
    <property type="term" value="F:dynein intermediate chain binding"/>
    <property type="evidence" value="ECO:0007669"/>
    <property type="project" value="TreeGrafter"/>
</dbReference>
<dbReference type="GO" id="GO:0015031">
    <property type="term" value="P:protein transport"/>
    <property type="evidence" value="ECO:0007669"/>
    <property type="project" value="UniProtKB-KW"/>
</dbReference>
<dbReference type="OrthoDB" id="10033309at2759"/>
<evidence type="ECO:0000256" key="1">
    <source>
        <dbReference type="ARBA" id="ARBA00004123"/>
    </source>
</evidence>
<evidence type="ECO:0000313" key="12">
    <source>
        <dbReference type="Proteomes" id="UP000017246"/>
    </source>
</evidence>
<comment type="subcellular location">
    <subcellularLocation>
        <location evidence="2 10">Cytoplasm</location>
        <location evidence="2 10">Cytoskeleton</location>
    </subcellularLocation>
    <subcellularLocation>
        <location evidence="1">Nucleus</location>
    </subcellularLocation>
</comment>
<keyword evidence="10" id="KW-0243">Dynein</keyword>
<dbReference type="SUPFAM" id="SSF54648">
    <property type="entry name" value="DLC"/>
    <property type="match status" value="1"/>
</dbReference>
<keyword evidence="10" id="KW-0505">Motor protein</keyword>
<proteinExistence type="inferred from homology"/>
<gene>
    <name evidence="11" type="ORF">EmuJ_000104100</name>
</gene>
<evidence type="ECO:0000256" key="4">
    <source>
        <dbReference type="ARBA" id="ARBA00022490"/>
    </source>
</evidence>
<comment type="similarity">
    <text evidence="10">Belongs to the dynein light chain family.</text>
</comment>
<evidence type="ECO:0000256" key="6">
    <source>
        <dbReference type="ARBA" id="ARBA00022816"/>
    </source>
</evidence>
<dbReference type="Gene3D" id="3.30.740.10">
    <property type="entry name" value="Protein Inhibitor Of Neuronal Nitric Oxide Synthase"/>
    <property type="match status" value="1"/>
</dbReference>
<dbReference type="GO" id="GO:0051028">
    <property type="term" value="P:mRNA transport"/>
    <property type="evidence" value="ECO:0007669"/>
    <property type="project" value="UniProtKB-KW"/>
</dbReference>
<keyword evidence="5 10" id="KW-0493">Microtubule</keyword>
<dbReference type="PANTHER" id="PTHR11886:SF35">
    <property type="entry name" value="DYNEIN LIGHT CHAIN"/>
    <property type="match status" value="1"/>
</dbReference>
<dbReference type="OMA" id="GLIFFKL"/>
<keyword evidence="12" id="KW-1185">Reference proteome</keyword>
<dbReference type="GO" id="GO:0005634">
    <property type="term" value="C:nucleus"/>
    <property type="evidence" value="ECO:0007669"/>
    <property type="project" value="UniProtKB-SubCell"/>
</dbReference>
<sequence>MPHQKAVVKTTDMPDDMQQFVVEVAFAAIKTGADNQGIASYVRDAVRHEYPGSWHCIVGTNFGSEVIHGKRGLIFFKLDKHGILLFRTV</sequence>
<accession>A0A087VYI2</accession>
<dbReference type="AlphaFoldDB" id="A0A087VYI2"/>
<keyword evidence="4 10" id="KW-0963">Cytoplasm</keyword>
<evidence type="ECO:0000256" key="8">
    <source>
        <dbReference type="ARBA" id="ARBA00023212"/>
    </source>
</evidence>
<organism evidence="11 12">
    <name type="scientific">Echinococcus multilocularis</name>
    <name type="common">Fox tapeworm</name>
    <dbReference type="NCBI Taxonomy" id="6211"/>
    <lineage>
        <taxon>Eukaryota</taxon>
        <taxon>Metazoa</taxon>
        <taxon>Spiralia</taxon>
        <taxon>Lophotrochozoa</taxon>
        <taxon>Platyhelminthes</taxon>
        <taxon>Cestoda</taxon>
        <taxon>Eucestoda</taxon>
        <taxon>Cyclophyllidea</taxon>
        <taxon>Taeniidae</taxon>
        <taxon>Echinococcus</taxon>
    </lineage>
</organism>
<keyword evidence="8 10" id="KW-0206">Cytoskeleton</keyword>
<dbReference type="Pfam" id="PF01221">
    <property type="entry name" value="Dynein_light"/>
    <property type="match status" value="1"/>
</dbReference>
<evidence type="ECO:0000313" key="11">
    <source>
        <dbReference type="EMBL" id="CDI97273.1"/>
    </source>
</evidence>
<dbReference type="EMBL" id="LN902844">
    <property type="protein sequence ID" value="CDI97273.1"/>
    <property type="molecule type" value="Genomic_DNA"/>
</dbReference>
<name>A0A087VYI2_ECHMU</name>
<keyword evidence="6" id="KW-0509">mRNA transport</keyword>
<dbReference type="GO" id="GO:0007017">
    <property type="term" value="P:microtubule-based process"/>
    <property type="evidence" value="ECO:0007669"/>
    <property type="project" value="InterPro"/>
</dbReference>
<dbReference type="InterPro" id="IPR001372">
    <property type="entry name" value="Dynein_light_chain_typ-1/2"/>
</dbReference>
<dbReference type="InterPro" id="IPR037177">
    <property type="entry name" value="DLC_sf"/>
</dbReference>
<reference evidence="11" key="2">
    <citation type="submission" date="2015-11" db="EMBL/GenBank/DDBJ databases">
        <authorList>
            <person name="Zhang Y."/>
            <person name="Guo Z."/>
        </authorList>
    </citation>
    <scope>NUCLEOTIDE SEQUENCE</scope>
</reference>
<dbReference type="GO" id="GO:0005874">
    <property type="term" value="C:microtubule"/>
    <property type="evidence" value="ECO:0007669"/>
    <property type="project" value="UniProtKB-KW"/>
</dbReference>
<keyword evidence="9" id="KW-0539">Nucleus</keyword>
<dbReference type="GO" id="GO:0005868">
    <property type="term" value="C:cytoplasmic dynein complex"/>
    <property type="evidence" value="ECO:0007669"/>
    <property type="project" value="TreeGrafter"/>
</dbReference>
<dbReference type="STRING" id="6211.A0A087VYI2"/>
<dbReference type="FunFam" id="3.30.740.10:FF:000005">
    <property type="entry name" value="Dynein light chain"/>
    <property type="match status" value="1"/>
</dbReference>
<evidence type="ECO:0000256" key="2">
    <source>
        <dbReference type="ARBA" id="ARBA00004245"/>
    </source>
</evidence>
<keyword evidence="3" id="KW-0813">Transport</keyword>
<evidence type="ECO:0000256" key="5">
    <source>
        <dbReference type="ARBA" id="ARBA00022701"/>
    </source>
</evidence>
<dbReference type="SMART" id="SM01375">
    <property type="entry name" value="Dynein_light"/>
    <property type="match status" value="1"/>
</dbReference>
<evidence type="ECO:0000256" key="3">
    <source>
        <dbReference type="ARBA" id="ARBA00022448"/>
    </source>
</evidence>
<keyword evidence="7" id="KW-0653">Protein transport</keyword>